<feature type="transmembrane region" description="Helical" evidence="1">
    <location>
        <begin position="75"/>
        <end position="98"/>
    </location>
</feature>
<name>A0A8J3B3T8_9BURK</name>
<dbReference type="Proteomes" id="UP000627205">
    <property type="component" value="Unassembled WGS sequence"/>
</dbReference>
<evidence type="ECO:0000256" key="1">
    <source>
        <dbReference type="SAM" id="Phobius"/>
    </source>
</evidence>
<dbReference type="AlphaFoldDB" id="A0A8J3B3T8"/>
<dbReference type="RefSeq" id="WP_188420353.1">
    <property type="nucleotide sequence ID" value="NZ_BMDP01000002.1"/>
</dbReference>
<sequence>MNIVTIGLTALYPIVIWLFHGRLEPRWLACLLLLAAALRLHLLKISRSARWLAGIAILLAVVAIGSNALLPLKMYPVLINGVMLAVFSYSLISPPSIIERIARLRDPAFPDAAVRYTRRVTVVWCVFFVVNGAIALYTALWSSEEVWSLYNGVIAYVLMGLLFGIEFLFRIHFKRLHDV</sequence>
<evidence type="ECO:0000313" key="3">
    <source>
        <dbReference type="Proteomes" id="UP000627205"/>
    </source>
</evidence>
<feature type="transmembrane region" description="Helical" evidence="1">
    <location>
        <begin position="49"/>
        <end position="69"/>
    </location>
</feature>
<protein>
    <submittedName>
        <fullName evidence="2">Membrane protein</fullName>
    </submittedName>
</protein>
<reference evidence="2" key="2">
    <citation type="submission" date="2020-09" db="EMBL/GenBank/DDBJ databases">
        <authorList>
            <person name="Sun Q."/>
            <person name="Sedlacek I."/>
        </authorList>
    </citation>
    <scope>NUCLEOTIDE SEQUENCE</scope>
    <source>
        <strain evidence="2">CCM 7664</strain>
    </source>
</reference>
<keyword evidence="3" id="KW-1185">Reference proteome</keyword>
<keyword evidence="1" id="KW-0812">Transmembrane</keyword>
<evidence type="ECO:0000313" key="2">
    <source>
        <dbReference type="EMBL" id="GGI54284.1"/>
    </source>
</evidence>
<feature type="transmembrane region" description="Helical" evidence="1">
    <location>
        <begin position="25"/>
        <end position="42"/>
    </location>
</feature>
<organism evidence="2 3">
    <name type="scientific">Oxalicibacterium solurbis</name>
    <dbReference type="NCBI Taxonomy" id="69280"/>
    <lineage>
        <taxon>Bacteria</taxon>
        <taxon>Pseudomonadati</taxon>
        <taxon>Pseudomonadota</taxon>
        <taxon>Betaproteobacteria</taxon>
        <taxon>Burkholderiales</taxon>
        <taxon>Oxalobacteraceae</taxon>
        <taxon>Oxalicibacterium</taxon>
    </lineage>
</organism>
<keyword evidence="1" id="KW-1133">Transmembrane helix</keyword>
<accession>A0A8J3B3T8</accession>
<feature type="transmembrane region" description="Helical" evidence="1">
    <location>
        <begin position="119"/>
        <end position="141"/>
    </location>
</feature>
<proteinExistence type="predicted"/>
<reference evidence="2" key="1">
    <citation type="journal article" date="2014" name="Int. J. Syst. Evol. Microbiol.">
        <title>Complete genome sequence of Corynebacterium casei LMG S-19264T (=DSM 44701T), isolated from a smear-ripened cheese.</title>
        <authorList>
            <consortium name="US DOE Joint Genome Institute (JGI-PGF)"/>
            <person name="Walter F."/>
            <person name="Albersmeier A."/>
            <person name="Kalinowski J."/>
            <person name="Ruckert C."/>
        </authorList>
    </citation>
    <scope>NUCLEOTIDE SEQUENCE</scope>
    <source>
        <strain evidence="2">CCM 7664</strain>
    </source>
</reference>
<comment type="caution">
    <text evidence="2">The sequence shown here is derived from an EMBL/GenBank/DDBJ whole genome shotgun (WGS) entry which is preliminary data.</text>
</comment>
<feature type="transmembrane region" description="Helical" evidence="1">
    <location>
        <begin position="147"/>
        <end position="169"/>
    </location>
</feature>
<gene>
    <name evidence="2" type="ORF">GCM10011430_14580</name>
</gene>
<dbReference type="EMBL" id="BMDP01000002">
    <property type="protein sequence ID" value="GGI54284.1"/>
    <property type="molecule type" value="Genomic_DNA"/>
</dbReference>
<keyword evidence="1" id="KW-0472">Membrane</keyword>